<keyword evidence="4" id="KW-0663">Pyridoxal phosphate</keyword>
<dbReference type="GO" id="GO:0008483">
    <property type="term" value="F:transaminase activity"/>
    <property type="evidence" value="ECO:0007669"/>
    <property type="project" value="UniProtKB-KW"/>
</dbReference>
<dbReference type="PIRSF" id="PIRSF005572">
    <property type="entry name" value="NifS"/>
    <property type="match status" value="1"/>
</dbReference>
<keyword evidence="7" id="KW-0808">Transferase</keyword>
<reference evidence="7 8" key="1">
    <citation type="submission" date="2020-10" db="EMBL/GenBank/DDBJ databases">
        <title>Olsenella immobilis sp.nov., isolated from the mud in a fermentation cellar used for the production of Chinese strong-flavoured liquor.</title>
        <authorList>
            <person name="Lu L."/>
        </authorList>
    </citation>
    <scope>NUCLEOTIDE SEQUENCE [LARGE SCALE GENOMIC DNA]</scope>
    <source>
        <strain evidence="7 8">LZLJ-2</strain>
    </source>
</reference>
<dbReference type="KEGG" id="tio:INP52_07460"/>
<comment type="similarity">
    <text evidence="2">Belongs to the class-V pyridoxal-phosphate-dependent aminotransferase family. Csd subfamily.</text>
</comment>
<evidence type="ECO:0000256" key="4">
    <source>
        <dbReference type="ARBA" id="ARBA00022898"/>
    </source>
</evidence>
<dbReference type="InterPro" id="IPR015421">
    <property type="entry name" value="PyrdxlP-dep_Trfase_major"/>
</dbReference>
<evidence type="ECO:0000313" key="7">
    <source>
        <dbReference type="EMBL" id="QOY60244.1"/>
    </source>
</evidence>
<dbReference type="NCBIfam" id="TIGR01977">
    <property type="entry name" value="am_tr_V_EF2568"/>
    <property type="match status" value="1"/>
</dbReference>
<sequence>MGIYADNACTTFPKPPCVVEAMTRFMTEGGYNVNRGSYGGAFDAEDGVLECRELLCELLGGPDPSDVVFTRCITESLNLVLKGLLTPGDHVVVSSMEHNAVMRPLTQLAQRGVTFTRIACAADGSLDPVDVVQALTPATRIVVMTHASNVCGTMLPLAEVGALCQERHIAFMVDSAQTAGFVPTRMDELHADALCFTGHKGLLGPQGIGGVVLSPELAATLEPLVVGGTGSVSDSEETPCFMPDRFEAGTLNLPGIMGLRASLLWLREQGINAIRAHELALTQRFLDGLFPLEEDGLVRIVGRRDTTNRTGVVSVCTPLLDEAEVARRLDVDFGIQTRVGLHCAPSAHKTLGTFPVGTIRFSFGFAGTEADVDAVLTALRKICSQLNHPID</sequence>
<dbReference type="SUPFAM" id="SSF53383">
    <property type="entry name" value="PLP-dependent transferases"/>
    <property type="match status" value="1"/>
</dbReference>
<dbReference type="InterPro" id="IPR015422">
    <property type="entry name" value="PyrdxlP-dep_Trfase_small"/>
</dbReference>
<dbReference type="Pfam" id="PF00266">
    <property type="entry name" value="Aminotran_5"/>
    <property type="match status" value="1"/>
</dbReference>
<dbReference type="InterPro" id="IPR010969">
    <property type="entry name" value="Cys_dSase-rel_unknwn_funct"/>
</dbReference>
<dbReference type="RefSeq" id="WP_194370478.1">
    <property type="nucleotide sequence ID" value="NZ_CP063767.1"/>
</dbReference>
<feature type="domain" description="Aminotransferase class V" evidence="6">
    <location>
        <begin position="3"/>
        <end position="375"/>
    </location>
</feature>
<dbReference type="EMBL" id="CP063767">
    <property type="protein sequence ID" value="QOY60244.1"/>
    <property type="molecule type" value="Genomic_DNA"/>
</dbReference>
<dbReference type="Proteomes" id="UP000593735">
    <property type="component" value="Chromosome"/>
</dbReference>
<comment type="cofactor">
    <cofactor evidence="1">
        <name>pyridoxal 5'-phosphate</name>
        <dbReference type="ChEBI" id="CHEBI:597326"/>
    </cofactor>
</comment>
<dbReference type="InterPro" id="IPR016454">
    <property type="entry name" value="Cysteine_dSase"/>
</dbReference>
<evidence type="ECO:0000256" key="3">
    <source>
        <dbReference type="ARBA" id="ARBA00012239"/>
    </source>
</evidence>
<evidence type="ECO:0000313" key="8">
    <source>
        <dbReference type="Proteomes" id="UP000593735"/>
    </source>
</evidence>
<dbReference type="AlphaFoldDB" id="A0A7S7RUG8"/>
<dbReference type="PANTHER" id="PTHR43586:SF4">
    <property type="entry name" value="ISOPENICILLIN N EPIMERASE"/>
    <property type="match status" value="1"/>
</dbReference>
<comment type="catalytic activity">
    <reaction evidence="5">
        <text>(sulfur carrier)-H + L-cysteine = (sulfur carrier)-SH + L-alanine</text>
        <dbReference type="Rhea" id="RHEA:43892"/>
        <dbReference type="Rhea" id="RHEA-COMP:14737"/>
        <dbReference type="Rhea" id="RHEA-COMP:14739"/>
        <dbReference type="ChEBI" id="CHEBI:29917"/>
        <dbReference type="ChEBI" id="CHEBI:35235"/>
        <dbReference type="ChEBI" id="CHEBI:57972"/>
        <dbReference type="ChEBI" id="CHEBI:64428"/>
        <dbReference type="EC" id="2.8.1.7"/>
    </reaction>
</comment>
<dbReference type="InterPro" id="IPR000192">
    <property type="entry name" value="Aminotrans_V_dom"/>
</dbReference>
<keyword evidence="8" id="KW-1185">Reference proteome</keyword>
<dbReference type="Gene3D" id="3.90.1150.10">
    <property type="entry name" value="Aspartate Aminotransferase, domain 1"/>
    <property type="match status" value="1"/>
</dbReference>
<protein>
    <recommendedName>
        <fullName evidence="3">cysteine desulfurase</fullName>
        <ecNumber evidence="3">2.8.1.7</ecNumber>
    </recommendedName>
</protein>
<evidence type="ECO:0000259" key="6">
    <source>
        <dbReference type="Pfam" id="PF00266"/>
    </source>
</evidence>
<dbReference type="EC" id="2.8.1.7" evidence="3"/>
<gene>
    <name evidence="7" type="ORF">INP52_07460</name>
</gene>
<dbReference type="InterPro" id="IPR015424">
    <property type="entry name" value="PyrdxlP-dep_Trfase"/>
</dbReference>
<evidence type="ECO:0000256" key="5">
    <source>
        <dbReference type="ARBA" id="ARBA00050776"/>
    </source>
</evidence>
<proteinExistence type="inferred from homology"/>
<dbReference type="Gene3D" id="3.40.640.10">
    <property type="entry name" value="Type I PLP-dependent aspartate aminotransferase-like (Major domain)"/>
    <property type="match status" value="1"/>
</dbReference>
<evidence type="ECO:0000256" key="2">
    <source>
        <dbReference type="ARBA" id="ARBA00010447"/>
    </source>
</evidence>
<name>A0A7S7RUG8_9ACTN</name>
<keyword evidence="7" id="KW-0032">Aminotransferase</keyword>
<accession>A0A7S7RUG8</accession>
<dbReference type="GO" id="GO:0031071">
    <property type="term" value="F:cysteine desulfurase activity"/>
    <property type="evidence" value="ECO:0007669"/>
    <property type="project" value="UniProtKB-EC"/>
</dbReference>
<organism evidence="7 8">
    <name type="scientific">Thermophilibacter immobilis</name>
    <dbReference type="NCBI Taxonomy" id="2779519"/>
    <lineage>
        <taxon>Bacteria</taxon>
        <taxon>Bacillati</taxon>
        <taxon>Actinomycetota</taxon>
        <taxon>Coriobacteriia</taxon>
        <taxon>Coriobacteriales</taxon>
        <taxon>Atopobiaceae</taxon>
        <taxon>Thermophilibacter</taxon>
    </lineage>
</organism>
<evidence type="ECO:0000256" key="1">
    <source>
        <dbReference type="ARBA" id="ARBA00001933"/>
    </source>
</evidence>
<dbReference type="PANTHER" id="PTHR43586">
    <property type="entry name" value="CYSTEINE DESULFURASE"/>
    <property type="match status" value="1"/>
</dbReference>